<evidence type="ECO:0000256" key="5">
    <source>
        <dbReference type="ARBA" id="ARBA00023136"/>
    </source>
</evidence>
<comment type="similarity">
    <text evidence="2">Belongs to the UPF0382 family.</text>
</comment>
<name>A0ABV5GZV3_9FLAO</name>
<dbReference type="RefSeq" id="WP_290272706.1">
    <property type="nucleotide sequence ID" value="NZ_JAUFQP010000013.1"/>
</dbReference>
<keyword evidence="5 6" id="KW-0472">Membrane</keyword>
<keyword evidence="3 6" id="KW-0812">Transmembrane</keyword>
<feature type="transmembrane region" description="Helical" evidence="6">
    <location>
        <begin position="48"/>
        <end position="66"/>
    </location>
</feature>
<evidence type="ECO:0000256" key="6">
    <source>
        <dbReference type="SAM" id="Phobius"/>
    </source>
</evidence>
<evidence type="ECO:0000256" key="4">
    <source>
        <dbReference type="ARBA" id="ARBA00022989"/>
    </source>
</evidence>
<keyword evidence="8" id="KW-1185">Reference proteome</keyword>
<evidence type="ECO:0000256" key="3">
    <source>
        <dbReference type="ARBA" id="ARBA00022692"/>
    </source>
</evidence>
<evidence type="ECO:0000313" key="7">
    <source>
        <dbReference type="EMBL" id="MFB9105088.1"/>
    </source>
</evidence>
<protein>
    <submittedName>
        <fullName evidence="7">DUF423 domain-containing protein</fullName>
    </submittedName>
</protein>
<comment type="subcellular location">
    <subcellularLocation>
        <location evidence="1">Membrane</location>
        <topology evidence="1">Multi-pass membrane protein</topology>
    </subcellularLocation>
</comment>
<organism evidence="7 8">
    <name type="scientific">Algibacter miyuki</name>
    <dbReference type="NCBI Taxonomy" id="1306933"/>
    <lineage>
        <taxon>Bacteria</taxon>
        <taxon>Pseudomonadati</taxon>
        <taxon>Bacteroidota</taxon>
        <taxon>Flavobacteriia</taxon>
        <taxon>Flavobacteriales</taxon>
        <taxon>Flavobacteriaceae</taxon>
        <taxon>Algibacter</taxon>
    </lineage>
</organism>
<dbReference type="InterPro" id="IPR006696">
    <property type="entry name" value="DUF423"/>
</dbReference>
<dbReference type="PANTHER" id="PTHR43461">
    <property type="entry name" value="TRANSMEMBRANE PROTEIN 256"/>
    <property type="match status" value="1"/>
</dbReference>
<proteinExistence type="inferred from homology"/>
<feature type="transmembrane region" description="Helical" evidence="6">
    <location>
        <begin position="6"/>
        <end position="28"/>
    </location>
</feature>
<evidence type="ECO:0000313" key="8">
    <source>
        <dbReference type="Proteomes" id="UP001589590"/>
    </source>
</evidence>
<reference evidence="7 8" key="1">
    <citation type="submission" date="2024-09" db="EMBL/GenBank/DDBJ databases">
        <authorList>
            <person name="Sun Q."/>
            <person name="Mori K."/>
        </authorList>
    </citation>
    <scope>NUCLEOTIDE SEQUENCE [LARGE SCALE GENOMIC DNA]</scope>
    <source>
        <strain evidence="7 8">CECT 8300</strain>
    </source>
</reference>
<gene>
    <name evidence="7" type="ORF">ACFFU1_09270</name>
</gene>
<feature type="transmembrane region" description="Helical" evidence="6">
    <location>
        <begin position="98"/>
        <end position="119"/>
    </location>
</feature>
<sequence>MTQHIIIATAAFLGMLSVIFGAFGAHALKKILSTDQLHSFEVGVKYQMYHAIVLLGLGVSGYHITAATYWCFTLGIVLFSFSIFGLVISDAKGKKLRFLGPITPVGGLFLVTGWLLLLIHAL</sequence>
<dbReference type="EMBL" id="JBHMFA010000005">
    <property type="protein sequence ID" value="MFB9105088.1"/>
    <property type="molecule type" value="Genomic_DNA"/>
</dbReference>
<evidence type="ECO:0000256" key="1">
    <source>
        <dbReference type="ARBA" id="ARBA00004141"/>
    </source>
</evidence>
<comment type="caution">
    <text evidence="7">The sequence shown here is derived from an EMBL/GenBank/DDBJ whole genome shotgun (WGS) entry which is preliminary data.</text>
</comment>
<accession>A0ABV5GZV3</accession>
<feature type="transmembrane region" description="Helical" evidence="6">
    <location>
        <begin position="72"/>
        <end position="91"/>
    </location>
</feature>
<dbReference type="Pfam" id="PF04241">
    <property type="entry name" value="DUF423"/>
    <property type="match status" value="1"/>
</dbReference>
<dbReference type="Proteomes" id="UP001589590">
    <property type="component" value="Unassembled WGS sequence"/>
</dbReference>
<evidence type="ECO:0000256" key="2">
    <source>
        <dbReference type="ARBA" id="ARBA00009694"/>
    </source>
</evidence>
<dbReference type="PANTHER" id="PTHR43461:SF1">
    <property type="entry name" value="TRANSMEMBRANE PROTEIN 256"/>
    <property type="match status" value="1"/>
</dbReference>
<keyword evidence="4 6" id="KW-1133">Transmembrane helix</keyword>